<dbReference type="Pfam" id="PF23598">
    <property type="entry name" value="LRR_14"/>
    <property type="match status" value="1"/>
</dbReference>
<reference evidence="8 9" key="1">
    <citation type="submission" date="2020-09" db="EMBL/GenBank/DDBJ databases">
        <authorList>
            <person name="Ashkenazy H."/>
        </authorList>
    </citation>
    <scope>NUCLEOTIDE SEQUENCE [LARGE SCALE GENOMIC DNA]</scope>
    <source>
        <strain evidence="9">cv. Cdm-0</strain>
    </source>
</reference>
<dbReference type="PANTHER" id="PTHR47988">
    <property type="entry name" value="SOMATIC EMBRYOGENESIS RECEPTOR KINASE 1"/>
    <property type="match status" value="1"/>
</dbReference>
<dbReference type="InterPro" id="IPR013210">
    <property type="entry name" value="LRR_N_plant-typ"/>
</dbReference>
<evidence type="ECO:0000256" key="2">
    <source>
        <dbReference type="ARBA" id="ARBA00022729"/>
    </source>
</evidence>
<dbReference type="Gene3D" id="1.10.510.10">
    <property type="entry name" value="Transferase(Phosphotransferase) domain 1"/>
    <property type="match status" value="1"/>
</dbReference>
<evidence type="ECO:0000256" key="1">
    <source>
        <dbReference type="ARBA" id="ARBA00022614"/>
    </source>
</evidence>
<evidence type="ECO:0000256" key="3">
    <source>
        <dbReference type="ARBA" id="ARBA00022737"/>
    </source>
</evidence>
<dbReference type="FunFam" id="3.80.10.10:FF:000021">
    <property type="entry name" value="Putative LRR receptor-like serine/threonine-protein kinase"/>
    <property type="match status" value="1"/>
</dbReference>
<sequence>MESTIVMMMMITRSFFCFLGFLCLLCSSVHGLLSPKGVNFEVQALMDIKASLHDPHGVLDNWDRDAVDPCSWTMVTCSSENFVIGLGTPSQNLSGTLSPSITNLTNLRIVLLQNNNIKGKIPAEIGRLTRLETLDLSDNFFHGEIPFSVGYLQSLQYLRLNNNSLSGVFPLSLSNMTQLAFLDLSYNNLSGPVPRFAAKTFSIVGNPLICPTGTEPDCNGTTLIPMSMNLNQTGVPLYAGGSRNHKMAIAVGSSVGTVSLIFIAVGLFLWWRQRHNQNTFFDVKDGNHHEEKGVMLDWVKKIHQEKKLELLVDKELLKKKSYDEIELDEMVRVALLCTQYLPGHRPKMSEVVRMLEGDGLAEKWEASQRSDSVSKCSNRINELMSSSDRYSDLTDDSSLLVQAMELSGPR</sequence>
<dbReference type="InterPro" id="IPR032675">
    <property type="entry name" value="LRR_dom_sf"/>
</dbReference>
<evidence type="ECO:0000259" key="7">
    <source>
        <dbReference type="Pfam" id="PF23598"/>
    </source>
</evidence>
<gene>
    <name evidence="8" type="ORF">AT9943_LOCUS19266</name>
</gene>
<feature type="domain" description="Disease resistance R13L4/SHOC-2-like LRR" evidence="7">
    <location>
        <begin position="100"/>
        <end position="184"/>
    </location>
</feature>
<keyword evidence="4" id="KW-1133">Transmembrane helix</keyword>
<keyword evidence="3" id="KW-0677">Repeat</keyword>
<protein>
    <submittedName>
        <fullName evidence="8">(thale cress) hypothetical protein</fullName>
    </submittedName>
</protein>
<accession>A0A7G2FCW6</accession>
<keyword evidence="4" id="KW-0472">Membrane</keyword>
<keyword evidence="4" id="KW-0812">Transmembrane</keyword>
<dbReference type="Proteomes" id="UP000516314">
    <property type="component" value="Chromosome 5"/>
</dbReference>
<evidence type="ECO:0000313" key="9">
    <source>
        <dbReference type="Proteomes" id="UP000516314"/>
    </source>
</evidence>
<organism evidence="8 9">
    <name type="scientific">Arabidopsis thaliana</name>
    <name type="common">Mouse-ear cress</name>
    <dbReference type="NCBI Taxonomy" id="3702"/>
    <lineage>
        <taxon>Eukaryota</taxon>
        <taxon>Viridiplantae</taxon>
        <taxon>Streptophyta</taxon>
        <taxon>Embryophyta</taxon>
        <taxon>Tracheophyta</taxon>
        <taxon>Spermatophyta</taxon>
        <taxon>Magnoliopsida</taxon>
        <taxon>eudicotyledons</taxon>
        <taxon>Gunneridae</taxon>
        <taxon>Pentapetalae</taxon>
        <taxon>rosids</taxon>
        <taxon>malvids</taxon>
        <taxon>Brassicales</taxon>
        <taxon>Brassicaceae</taxon>
        <taxon>Camelineae</taxon>
        <taxon>Arabidopsis</taxon>
    </lineage>
</organism>
<evidence type="ECO:0000256" key="5">
    <source>
        <dbReference type="SAM" id="SignalP"/>
    </source>
</evidence>
<proteinExistence type="predicted"/>
<feature type="chain" id="PRO_5028838863" evidence="5">
    <location>
        <begin position="32"/>
        <end position="410"/>
    </location>
</feature>
<evidence type="ECO:0000256" key="4">
    <source>
        <dbReference type="SAM" id="Phobius"/>
    </source>
</evidence>
<name>A0A7G2FCW6_ARATH</name>
<evidence type="ECO:0000313" key="8">
    <source>
        <dbReference type="EMBL" id="CAD5331820.1"/>
    </source>
</evidence>
<dbReference type="InterPro" id="IPR055414">
    <property type="entry name" value="LRR_R13L4/SHOC2-like"/>
</dbReference>
<feature type="signal peptide" evidence="5">
    <location>
        <begin position="1"/>
        <end position="31"/>
    </location>
</feature>
<dbReference type="EMBL" id="LR881470">
    <property type="protein sequence ID" value="CAD5331820.1"/>
    <property type="molecule type" value="Genomic_DNA"/>
</dbReference>
<dbReference type="AlphaFoldDB" id="A0A7G2FCW6"/>
<keyword evidence="1" id="KW-0433">Leucine-rich repeat</keyword>
<feature type="domain" description="Leucine-rich repeat-containing N-terminal plant-type" evidence="6">
    <location>
        <begin position="39"/>
        <end position="78"/>
    </location>
</feature>
<feature type="transmembrane region" description="Helical" evidence="4">
    <location>
        <begin position="247"/>
        <end position="271"/>
    </location>
</feature>
<dbReference type="Pfam" id="PF08263">
    <property type="entry name" value="LRRNT_2"/>
    <property type="match status" value="1"/>
</dbReference>
<evidence type="ECO:0000259" key="6">
    <source>
        <dbReference type="Pfam" id="PF08263"/>
    </source>
</evidence>
<dbReference type="SUPFAM" id="SSF52058">
    <property type="entry name" value="L domain-like"/>
    <property type="match status" value="1"/>
</dbReference>
<keyword evidence="2 5" id="KW-0732">Signal</keyword>
<dbReference type="Gene3D" id="3.80.10.10">
    <property type="entry name" value="Ribonuclease Inhibitor"/>
    <property type="match status" value="1"/>
</dbReference>